<keyword evidence="10" id="KW-1185">Reference proteome</keyword>
<keyword evidence="3" id="KW-1003">Cell membrane</keyword>
<feature type="transmembrane region" description="Helical" evidence="7">
    <location>
        <begin position="112"/>
        <end position="132"/>
    </location>
</feature>
<comment type="similarity">
    <text evidence="7">Belongs to the binding-protein-dependent transport system permease family.</text>
</comment>
<gene>
    <name evidence="9" type="ORF">LK09_11800</name>
</gene>
<evidence type="ECO:0000259" key="8">
    <source>
        <dbReference type="PROSITE" id="PS50928"/>
    </source>
</evidence>
<dbReference type="STRING" id="1348253.LK09_11800"/>
<evidence type="ECO:0000256" key="4">
    <source>
        <dbReference type="ARBA" id="ARBA00022692"/>
    </source>
</evidence>
<dbReference type="Proteomes" id="UP000031030">
    <property type="component" value="Unassembled WGS sequence"/>
</dbReference>
<evidence type="ECO:0000256" key="7">
    <source>
        <dbReference type="RuleBase" id="RU363032"/>
    </source>
</evidence>
<dbReference type="PROSITE" id="PS50928">
    <property type="entry name" value="ABC_TM1"/>
    <property type="match status" value="1"/>
</dbReference>
<sequence length="280" mass="30751">MFRYTKKTLTVEIITIIATVILLLPFWILLMGSFKTLPDILNTAAVAPPTHPTIDNFVQLLSPASDSSGNIWAGLLWSAVITAGSILLLVVLGSLAAYAIARSTSRWSRRAFYLFLVAIILPTQLGTLPLYIGARDVGLVGNPWGMILIYTGMLLPLSVFLYANFFRNLGLDYEEAAVIDGANRYQVFWRIVFPLMSPATGTVAILAGLIVWNDFFTSLIFLNGTAYQTLPVVMYSYVGSLVSQWNLIFAVVIVSMIPILAFYAFAQKKFIQGYAGGLKG</sequence>
<name>A0A0B2A6Q3_9MICO</name>
<dbReference type="InterPro" id="IPR035906">
    <property type="entry name" value="MetI-like_sf"/>
</dbReference>
<keyword evidence="6 7" id="KW-0472">Membrane</keyword>
<dbReference type="AlphaFoldDB" id="A0A0B2A6Q3"/>
<feature type="transmembrane region" description="Helical" evidence="7">
    <location>
        <begin position="245"/>
        <end position="266"/>
    </location>
</feature>
<dbReference type="OrthoDB" id="3521657at2"/>
<feature type="transmembrane region" description="Helical" evidence="7">
    <location>
        <begin position="71"/>
        <end position="100"/>
    </location>
</feature>
<dbReference type="SUPFAM" id="SSF161098">
    <property type="entry name" value="MetI-like"/>
    <property type="match status" value="1"/>
</dbReference>
<evidence type="ECO:0000256" key="6">
    <source>
        <dbReference type="ARBA" id="ARBA00023136"/>
    </source>
</evidence>
<organism evidence="9 10">
    <name type="scientific">Microbacterium mangrovi</name>
    <dbReference type="NCBI Taxonomy" id="1348253"/>
    <lineage>
        <taxon>Bacteria</taxon>
        <taxon>Bacillati</taxon>
        <taxon>Actinomycetota</taxon>
        <taxon>Actinomycetes</taxon>
        <taxon>Micrococcales</taxon>
        <taxon>Microbacteriaceae</taxon>
        <taxon>Microbacterium</taxon>
    </lineage>
</organism>
<dbReference type="CDD" id="cd06261">
    <property type="entry name" value="TM_PBP2"/>
    <property type="match status" value="1"/>
</dbReference>
<dbReference type="GO" id="GO:0005886">
    <property type="term" value="C:plasma membrane"/>
    <property type="evidence" value="ECO:0007669"/>
    <property type="project" value="UniProtKB-SubCell"/>
</dbReference>
<feature type="domain" description="ABC transmembrane type-1" evidence="8">
    <location>
        <begin position="75"/>
        <end position="266"/>
    </location>
</feature>
<evidence type="ECO:0000256" key="3">
    <source>
        <dbReference type="ARBA" id="ARBA00022475"/>
    </source>
</evidence>
<dbReference type="GO" id="GO:0055085">
    <property type="term" value="P:transmembrane transport"/>
    <property type="evidence" value="ECO:0007669"/>
    <property type="project" value="InterPro"/>
</dbReference>
<feature type="transmembrane region" description="Helical" evidence="7">
    <location>
        <begin position="187"/>
        <end position="212"/>
    </location>
</feature>
<keyword evidence="5 7" id="KW-1133">Transmembrane helix</keyword>
<dbReference type="PANTHER" id="PTHR43744:SF3">
    <property type="entry name" value="LACTOSE TRANSPORT SYSTEM PERMEASE PROTEIN LACG"/>
    <property type="match status" value="1"/>
</dbReference>
<protein>
    <submittedName>
        <fullName evidence="9">ABC transporter permease</fullName>
    </submittedName>
</protein>
<evidence type="ECO:0000256" key="5">
    <source>
        <dbReference type="ARBA" id="ARBA00022989"/>
    </source>
</evidence>
<dbReference type="RefSeq" id="WP_039399463.1">
    <property type="nucleotide sequence ID" value="NZ_JTDK01000010.1"/>
</dbReference>
<keyword evidence="4 7" id="KW-0812">Transmembrane</keyword>
<comment type="caution">
    <text evidence="9">The sequence shown here is derived from an EMBL/GenBank/DDBJ whole genome shotgun (WGS) entry which is preliminary data.</text>
</comment>
<dbReference type="InterPro" id="IPR000515">
    <property type="entry name" value="MetI-like"/>
</dbReference>
<evidence type="ECO:0000256" key="2">
    <source>
        <dbReference type="ARBA" id="ARBA00022448"/>
    </source>
</evidence>
<feature type="transmembrane region" description="Helical" evidence="7">
    <location>
        <begin position="144"/>
        <end position="166"/>
    </location>
</feature>
<feature type="transmembrane region" description="Helical" evidence="7">
    <location>
        <begin position="9"/>
        <end position="30"/>
    </location>
</feature>
<reference evidence="9 10" key="1">
    <citation type="submission" date="2014-11" db="EMBL/GenBank/DDBJ databases">
        <title>Genome sequence of Microbacterium mangrovi MUSC 115(T).</title>
        <authorList>
            <person name="Lee L.-H."/>
        </authorList>
    </citation>
    <scope>NUCLEOTIDE SEQUENCE [LARGE SCALE GENOMIC DNA]</scope>
    <source>
        <strain evidence="9 10">MUSC 115</strain>
    </source>
</reference>
<evidence type="ECO:0000313" key="10">
    <source>
        <dbReference type="Proteomes" id="UP000031030"/>
    </source>
</evidence>
<accession>A0A0B2A6Q3</accession>
<dbReference type="Pfam" id="PF00528">
    <property type="entry name" value="BPD_transp_1"/>
    <property type="match status" value="1"/>
</dbReference>
<dbReference type="EMBL" id="JTDK01000010">
    <property type="protein sequence ID" value="KHK97443.1"/>
    <property type="molecule type" value="Genomic_DNA"/>
</dbReference>
<evidence type="ECO:0000313" key="9">
    <source>
        <dbReference type="EMBL" id="KHK97443.1"/>
    </source>
</evidence>
<comment type="subcellular location">
    <subcellularLocation>
        <location evidence="1 7">Cell membrane</location>
        <topology evidence="1 7">Multi-pass membrane protein</topology>
    </subcellularLocation>
</comment>
<dbReference type="PANTHER" id="PTHR43744">
    <property type="entry name" value="ABC TRANSPORTER PERMEASE PROTEIN MG189-RELATED-RELATED"/>
    <property type="match status" value="1"/>
</dbReference>
<evidence type="ECO:0000256" key="1">
    <source>
        <dbReference type="ARBA" id="ARBA00004651"/>
    </source>
</evidence>
<proteinExistence type="inferred from homology"/>
<dbReference type="Gene3D" id="1.10.3720.10">
    <property type="entry name" value="MetI-like"/>
    <property type="match status" value="1"/>
</dbReference>
<keyword evidence="2 7" id="KW-0813">Transport</keyword>